<sequence length="87" mass="9909">MSGHFNGGLSKQQDHELGHAEKHPPSSKYSYDKLMSDVEQFAKDKEMTHILPLLRKGALVAQNPSGVRITRSWKPDERKVLREEITP</sequence>
<dbReference type="AlphaFoldDB" id="A0A1W0X915"/>
<name>A0A1W0X915_HYPEX</name>
<keyword evidence="3" id="KW-1185">Reference proteome</keyword>
<dbReference type="EMBL" id="MTYJ01000008">
    <property type="protein sequence ID" value="OQV24017.1"/>
    <property type="molecule type" value="Genomic_DNA"/>
</dbReference>
<evidence type="ECO:0000256" key="1">
    <source>
        <dbReference type="SAM" id="MobiDB-lite"/>
    </source>
</evidence>
<comment type="caution">
    <text evidence="2">The sequence shown here is derived from an EMBL/GenBank/DDBJ whole genome shotgun (WGS) entry which is preliminary data.</text>
</comment>
<proteinExistence type="predicted"/>
<feature type="compositionally biased region" description="Basic and acidic residues" evidence="1">
    <location>
        <begin position="12"/>
        <end position="30"/>
    </location>
</feature>
<organism evidence="2 3">
    <name type="scientific">Hypsibius exemplaris</name>
    <name type="common">Freshwater tardigrade</name>
    <dbReference type="NCBI Taxonomy" id="2072580"/>
    <lineage>
        <taxon>Eukaryota</taxon>
        <taxon>Metazoa</taxon>
        <taxon>Ecdysozoa</taxon>
        <taxon>Tardigrada</taxon>
        <taxon>Eutardigrada</taxon>
        <taxon>Parachela</taxon>
        <taxon>Hypsibioidea</taxon>
        <taxon>Hypsibiidae</taxon>
        <taxon>Hypsibius</taxon>
    </lineage>
</organism>
<reference evidence="3" key="1">
    <citation type="submission" date="2017-01" db="EMBL/GenBank/DDBJ databases">
        <title>Comparative genomics of anhydrobiosis in the tardigrade Hypsibius dujardini.</title>
        <authorList>
            <person name="Yoshida Y."/>
            <person name="Koutsovoulos G."/>
            <person name="Laetsch D."/>
            <person name="Stevens L."/>
            <person name="Kumar S."/>
            <person name="Horikawa D."/>
            <person name="Ishino K."/>
            <person name="Komine S."/>
            <person name="Tomita M."/>
            <person name="Blaxter M."/>
            <person name="Arakawa K."/>
        </authorList>
    </citation>
    <scope>NUCLEOTIDE SEQUENCE [LARGE SCALE GENOMIC DNA]</scope>
    <source>
        <strain evidence="3">Z151</strain>
    </source>
</reference>
<protein>
    <submittedName>
        <fullName evidence="2">Uncharacterized protein</fullName>
    </submittedName>
</protein>
<gene>
    <name evidence="2" type="ORF">BV898_01974</name>
</gene>
<feature type="region of interest" description="Disordered" evidence="1">
    <location>
        <begin position="1"/>
        <end position="30"/>
    </location>
</feature>
<evidence type="ECO:0000313" key="2">
    <source>
        <dbReference type="EMBL" id="OQV24017.1"/>
    </source>
</evidence>
<accession>A0A1W0X915</accession>
<evidence type="ECO:0000313" key="3">
    <source>
        <dbReference type="Proteomes" id="UP000192578"/>
    </source>
</evidence>
<dbReference type="OrthoDB" id="5290825at2759"/>
<dbReference type="Proteomes" id="UP000192578">
    <property type="component" value="Unassembled WGS sequence"/>
</dbReference>